<evidence type="ECO:0000256" key="4">
    <source>
        <dbReference type="ARBA" id="ARBA00022833"/>
    </source>
</evidence>
<comment type="cofactor">
    <cofactor evidence="1">
        <name>Zn(2+)</name>
        <dbReference type="ChEBI" id="CHEBI:29105"/>
    </cofactor>
</comment>
<reference evidence="6 7" key="1">
    <citation type="submission" date="2017-11" db="EMBL/GenBank/DDBJ databases">
        <title>Genome-resolved metagenomics identifies genetic mobility, metabolic interactions, and unexpected diversity in perchlorate-reducing communities.</title>
        <authorList>
            <person name="Barnum T.P."/>
            <person name="Figueroa I.A."/>
            <person name="Carlstrom C.I."/>
            <person name="Lucas L.N."/>
            <person name="Engelbrektson A.L."/>
            <person name="Coates J.D."/>
        </authorList>
    </citation>
    <scope>NUCLEOTIDE SEQUENCE [LARGE SCALE GENOMIC DNA]</scope>
    <source>
        <strain evidence="6">BM706</strain>
    </source>
</reference>
<feature type="domain" description="Metallo-beta-lactamase" evidence="5">
    <location>
        <begin position="15"/>
        <end position="156"/>
    </location>
</feature>
<dbReference type="SMART" id="SM00849">
    <property type="entry name" value="Lactamase_B"/>
    <property type="match status" value="1"/>
</dbReference>
<protein>
    <submittedName>
        <fullName evidence="6">MBL fold metallo-hydrolase</fullName>
    </submittedName>
</protein>
<keyword evidence="2" id="KW-0479">Metal-binding</keyword>
<dbReference type="GO" id="GO:0046872">
    <property type="term" value="F:metal ion binding"/>
    <property type="evidence" value="ECO:0007669"/>
    <property type="project" value="UniProtKB-KW"/>
</dbReference>
<dbReference type="GO" id="GO:0016787">
    <property type="term" value="F:hydrolase activity"/>
    <property type="evidence" value="ECO:0007669"/>
    <property type="project" value="UniProtKB-KW"/>
</dbReference>
<evidence type="ECO:0000313" key="7">
    <source>
        <dbReference type="Proteomes" id="UP000234857"/>
    </source>
</evidence>
<evidence type="ECO:0000256" key="2">
    <source>
        <dbReference type="ARBA" id="ARBA00022723"/>
    </source>
</evidence>
<dbReference type="SUPFAM" id="SSF56281">
    <property type="entry name" value="Metallo-hydrolase/oxidoreductase"/>
    <property type="match status" value="1"/>
</dbReference>
<organism evidence="6 7">
    <name type="scientific">Muiribacterium halophilum</name>
    <dbReference type="NCBI Taxonomy" id="2053465"/>
    <lineage>
        <taxon>Bacteria</taxon>
        <taxon>Candidatus Muiribacteriota</taxon>
        <taxon>Candidatus Muiribacteriia</taxon>
        <taxon>Candidatus Muiribacteriales</taxon>
        <taxon>Candidatus Muiribacteriaceae</taxon>
        <taxon>Candidatus Muiribacterium</taxon>
    </lineage>
</organism>
<accession>A0A2N5ZBZ5</accession>
<dbReference type="AlphaFoldDB" id="A0A2N5ZBZ5"/>
<gene>
    <name evidence="6" type="ORF">C0601_11200</name>
</gene>
<sequence>MEKIALTHLVLGELDTNCYIISDLEKRNCIVIDPGAEGEKVLHELEIKDLKLEAIINTHGHMDHIGGNEFLLKETGCKLYIHEDDKDMLQDPAKNLSVYSGNDVISPPATDILEDKQILEFGNIRLKIIHTPGHSPGSVSILLDKRLFSGDTLFKK</sequence>
<dbReference type="CDD" id="cd06262">
    <property type="entry name" value="metallo-hydrolase-like_MBL-fold"/>
    <property type="match status" value="1"/>
</dbReference>
<dbReference type="Pfam" id="PF00753">
    <property type="entry name" value="Lactamase_B"/>
    <property type="match status" value="1"/>
</dbReference>
<dbReference type="InterPro" id="IPR051453">
    <property type="entry name" value="MBL_Glyoxalase_II"/>
</dbReference>
<dbReference type="PANTHER" id="PTHR46233">
    <property type="entry name" value="HYDROXYACYLGLUTATHIONE HYDROLASE GLOC"/>
    <property type="match status" value="1"/>
</dbReference>
<evidence type="ECO:0000259" key="5">
    <source>
        <dbReference type="SMART" id="SM00849"/>
    </source>
</evidence>
<evidence type="ECO:0000313" key="6">
    <source>
        <dbReference type="EMBL" id="PLX16180.1"/>
    </source>
</evidence>
<comment type="caution">
    <text evidence="6">The sequence shown here is derived from an EMBL/GenBank/DDBJ whole genome shotgun (WGS) entry which is preliminary data.</text>
</comment>
<dbReference type="Gene3D" id="3.60.15.10">
    <property type="entry name" value="Ribonuclease Z/Hydroxyacylglutathione hydrolase-like"/>
    <property type="match status" value="1"/>
</dbReference>
<keyword evidence="3 6" id="KW-0378">Hydrolase</keyword>
<evidence type="ECO:0000256" key="1">
    <source>
        <dbReference type="ARBA" id="ARBA00001947"/>
    </source>
</evidence>
<dbReference type="PANTHER" id="PTHR46233:SF3">
    <property type="entry name" value="HYDROXYACYLGLUTATHIONE HYDROLASE GLOC"/>
    <property type="match status" value="1"/>
</dbReference>
<dbReference type="EMBL" id="PKTG01000122">
    <property type="protein sequence ID" value="PLX16180.1"/>
    <property type="molecule type" value="Genomic_DNA"/>
</dbReference>
<proteinExistence type="predicted"/>
<keyword evidence="4" id="KW-0862">Zinc</keyword>
<dbReference type="Proteomes" id="UP000234857">
    <property type="component" value="Unassembled WGS sequence"/>
</dbReference>
<dbReference type="InterPro" id="IPR001279">
    <property type="entry name" value="Metallo-B-lactamas"/>
</dbReference>
<evidence type="ECO:0000256" key="3">
    <source>
        <dbReference type="ARBA" id="ARBA00022801"/>
    </source>
</evidence>
<name>A0A2N5ZBZ5_MUIH1</name>
<dbReference type="InterPro" id="IPR036866">
    <property type="entry name" value="RibonucZ/Hydroxyglut_hydro"/>
</dbReference>